<evidence type="ECO:0000256" key="4">
    <source>
        <dbReference type="ARBA" id="ARBA00022605"/>
    </source>
</evidence>
<dbReference type="GO" id="GO:0005829">
    <property type="term" value="C:cytosol"/>
    <property type="evidence" value="ECO:0007669"/>
    <property type="project" value="TreeGrafter"/>
</dbReference>
<keyword evidence="4" id="KW-0028">Amino-acid biosynthesis</keyword>
<dbReference type="AlphaFoldDB" id="A0A1J5P906"/>
<dbReference type="Gene3D" id="6.10.240.10">
    <property type="match status" value="1"/>
</dbReference>
<proteinExistence type="inferred from homology"/>
<comment type="pathway">
    <text evidence="2">Amino-acid biosynthesis; L-isoleucine biosynthesis; L-isoleucine from 2-oxobutanoate: step 2/4.</text>
</comment>
<dbReference type="EMBL" id="MLJW01008252">
    <property type="protein sequence ID" value="OIQ64287.1"/>
    <property type="molecule type" value="Genomic_DNA"/>
</dbReference>
<evidence type="ECO:0000256" key="3">
    <source>
        <dbReference type="ARBA" id="ARBA00010318"/>
    </source>
</evidence>
<dbReference type="PROSITE" id="PS51851">
    <property type="entry name" value="KARI_C"/>
    <property type="match status" value="1"/>
</dbReference>
<keyword evidence="7" id="KW-0560">Oxidoreductase</keyword>
<organism evidence="7">
    <name type="scientific">mine drainage metagenome</name>
    <dbReference type="NCBI Taxonomy" id="410659"/>
    <lineage>
        <taxon>unclassified sequences</taxon>
        <taxon>metagenomes</taxon>
        <taxon>ecological metagenomes</taxon>
    </lineage>
</organism>
<dbReference type="Pfam" id="PF01450">
    <property type="entry name" value="KARI_C"/>
    <property type="match status" value="1"/>
</dbReference>
<evidence type="ECO:0000256" key="5">
    <source>
        <dbReference type="ARBA" id="ARBA00023304"/>
    </source>
</evidence>
<dbReference type="GO" id="GO:0009099">
    <property type="term" value="P:L-valine biosynthetic process"/>
    <property type="evidence" value="ECO:0007669"/>
    <property type="project" value="UniProtKB-UniPathway"/>
</dbReference>
<evidence type="ECO:0000256" key="1">
    <source>
        <dbReference type="ARBA" id="ARBA00004864"/>
    </source>
</evidence>
<sequence length="125" mass="14074">MEAGYAPEMAYFECLHEVKLIVDLIYEGGIANMNYSISNTAEYGEYVTGPRIVTAETKAEMKRVLADIQAGRFARDWMLENKVNQTSFKATRAKLAAHPIEDVGARLRDMMPWIKKGALVDKSKN</sequence>
<dbReference type="PANTHER" id="PTHR21371:SF1">
    <property type="entry name" value="KETOL-ACID REDUCTOISOMERASE, MITOCHONDRIAL"/>
    <property type="match status" value="1"/>
</dbReference>
<dbReference type="InterPro" id="IPR013023">
    <property type="entry name" value="KARI"/>
</dbReference>
<feature type="domain" description="KARI C-terminal knotted" evidence="6">
    <location>
        <begin position="1"/>
        <end position="114"/>
    </location>
</feature>
<evidence type="ECO:0000259" key="6">
    <source>
        <dbReference type="PROSITE" id="PS51851"/>
    </source>
</evidence>
<dbReference type="UniPathway" id="UPA00047">
    <property type="reaction ID" value="UER00056"/>
</dbReference>
<dbReference type="PANTHER" id="PTHR21371">
    <property type="entry name" value="KETOL-ACID REDUCTOISOMERASE, MITOCHONDRIAL"/>
    <property type="match status" value="1"/>
</dbReference>
<dbReference type="GO" id="GO:0009097">
    <property type="term" value="P:isoleucine biosynthetic process"/>
    <property type="evidence" value="ECO:0007669"/>
    <property type="project" value="UniProtKB-UniPathway"/>
</dbReference>
<dbReference type="InterPro" id="IPR000506">
    <property type="entry name" value="KARI_C"/>
</dbReference>
<dbReference type="SUPFAM" id="SSF48179">
    <property type="entry name" value="6-phosphogluconate dehydrogenase C-terminal domain-like"/>
    <property type="match status" value="1"/>
</dbReference>
<keyword evidence="5" id="KW-0100">Branched-chain amino acid biosynthesis</keyword>
<name>A0A1J5P906_9ZZZZ</name>
<accession>A0A1J5P906</accession>
<keyword evidence="7" id="KW-0413">Isomerase</keyword>
<dbReference type="UniPathway" id="UPA00049">
    <property type="reaction ID" value="UER00060"/>
</dbReference>
<comment type="pathway">
    <text evidence="1">Amino-acid biosynthesis; L-valine biosynthesis; L-valine from pyruvate: step 2/4.</text>
</comment>
<reference evidence="7" key="1">
    <citation type="submission" date="2016-10" db="EMBL/GenBank/DDBJ databases">
        <title>Sequence of Gallionella enrichment culture.</title>
        <authorList>
            <person name="Poehlein A."/>
            <person name="Muehling M."/>
            <person name="Daniel R."/>
        </authorList>
    </citation>
    <scope>NUCLEOTIDE SEQUENCE</scope>
</reference>
<dbReference type="InterPro" id="IPR008927">
    <property type="entry name" value="6-PGluconate_DH-like_C_sf"/>
</dbReference>
<dbReference type="GO" id="GO:0016853">
    <property type="term" value="F:isomerase activity"/>
    <property type="evidence" value="ECO:0007669"/>
    <property type="project" value="UniProtKB-KW"/>
</dbReference>
<evidence type="ECO:0000256" key="2">
    <source>
        <dbReference type="ARBA" id="ARBA00004885"/>
    </source>
</evidence>
<evidence type="ECO:0000313" key="7">
    <source>
        <dbReference type="EMBL" id="OIQ64287.1"/>
    </source>
</evidence>
<comment type="similarity">
    <text evidence="3">Belongs to the ketol-acid reductoisomerase family.</text>
</comment>
<dbReference type="EC" id="1.1.1.86" evidence="7"/>
<protein>
    <submittedName>
        <fullName evidence="7">Ketol-acid reductoisomerase</fullName>
        <ecNumber evidence="7">1.1.1.86</ecNumber>
    </submittedName>
</protein>
<dbReference type="GO" id="GO:0004455">
    <property type="term" value="F:ketol-acid reductoisomerase activity"/>
    <property type="evidence" value="ECO:0007669"/>
    <property type="project" value="UniProtKB-EC"/>
</dbReference>
<gene>
    <name evidence="7" type="primary">ilvC_16</name>
    <name evidence="7" type="ORF">GALL_541630</name>
</gene>
<comment type="caution">
    <text evidence="7">The sequence shown here is derived from an EMBL/GenBank/DDBJ whole genome shotgun (WGS) entry which is preliminary data.</text>
</comment>